<name>A0A914VNF9_9BILA</name>
<dbReference type="AlphaFoldDB" id="A0A914VNF9"/>
<dbReference type="Gene3D" id="1.20.1070.10">
    <property type="entry name" value="Rhodopsin 7-helix transmembrane proteins"/>
    <property type="match status" value="1"/>
</dbReference>
<accession>A0A914VNF9</accession>
<dbReference type="PRINTS" id="PR00237">
    <property type="entry name" value="GPCRRHODOPSN"/>
</dbReference>
<keyword evidence="4 5" id="KW-0472">Membrane</keyword>
<dbReference type="Proteomes" id="UP000887566">
    <property type="component" value="Unplaced"/>
</dbReference>
<evidence type="ECO:0000256" key="2">
    <source>
        <dbReference type="ARBA" id="ARBA00022692"/>
    </source>
</evidence>
<comment type="subcellular location">
    <subcellularLocation>
        <location evidence="1">Membrane</location>
    </subcellularLocation>
</comment>
<dbReference type="Pfam" id="PF00001">
    <property type="entry name" value="7tm_1"/>
    <property type="match status" value="1"/>
</dbReference>
<evidence type="ECO:0000259" key="6">
    <source>
        <dbReference type="PROSITE" id="PS50262"/>
    </source>
</evidence>
<dbReference type="GO" id="GO:0004930">
    <property type="term" value="F:G protein-coupled receptor activity"/>
    <property type="evidence" value="ECO:0007669"/>
    <property type="project" value="InterPro"/>
</dbReference>
<dbReference type="SUPFAM" id="SSF81321">
    <property type="entry name" value="Family A G protein-coupled receptor-like"/>
    <property type="match status" value="1"/>
</dbReference>
<dbReference type="GO" id="GO:0016020">
    <property type="term" value="C:membrane"/>
    <property type="evidence" value="ECO:0007669"/>
    <property type="project" value="UniProtKB-SubCell"/>
</dbReference>
<feature type="transmembrane region" description="Helical" evidence="5">
    <location>
        <begin position="209"/>
        <end position="229"/>
    </location>
</feature>
<dbReference type="InterPro" id="IPR052665">
    <property type="entry name" value="Neuropeptide-GPCR"/>
</dbReference>
<dbReference type="PANTHER" id="PTHR24224:SF37">
    <property type="entry name" value="G-PROTEIN COUPLED RECEPTORS FAMILY 1 PROFILE DOMAIN-CONTAINING PROTEIN"/>
    <property type="match status" value="1"/>
</dbReference>
<keyword evidence="7" id="KW-1185">Reference proteome</keyword>
<evidence type="ECO:0000256" key="5">
    <source>
        <dbReference type="SAM" id="Phobius"/>
    </source>
</evidence>
<proteinExistence type="predicted"/>
<evidence type="ECO:0000256" key="4">
    <source>
        <dbReference type="ARBA" id="ARBA00023136"/>
    </source>
</evidence>
<dbReference type="CDD" id="cd00637">
    <property type="entry name" value="7tm_classA_rhodopsin-like"/>
    <property type="match status" value="1"/>
</dbReference>
<feature type="transmembrane region" description="Helical" evidence="5">
    <location>
        <begin position="170"/>
        <end position="189"/>
    </location>
</feature>
<evidence type="ECO:0000256" key="3">
    <source>
        <dbReference type="ARBA" id="ARBA00022989"/>
    </source>
</evidence>
<feature type="domain" description="G-protein coupled receptors family 1 profile" evidence="6">
    <location>
        <begin position="62"/>
        <end position="326"/>
    </location>
</feature>
<dbReference type="PANTHER" id="PTHR24224">
    <property type="entry name" value="CARDIOACCELERATORY PEPTIDE RECEPTOR-RELATED"/>
    <property type="match status" value="1"/>
</dbReference>
<feature type="transmembrane region" description="Helical" evidence="5">
    <location>
        <begin position="43"/>
        <end position="68"/>
    </location>
</feature>
<dbReference type="WBParaSite" id="PSAMB.scaffold221size64352.g3402.t1">
    <property type="protein sequence ID" value="PSAMB.scaffold221size64352.g3402.t1"/>
    <property type="gene ID" value="PSAMB.scaffold221size64352.g3402"/>
</dbReference>
<keyword evidence="3 5" id="KW-1133">Transmembrane helix</keyword>
<evidence type="ECO:0000256" key="1">
    <source>
        <dbReference type="ARBA" id="ARBA00004370"/>
    </source>
</evidence>
<evidence type="ECO:0000313" key="8">
    <source>
        <dbReference type="WBParaSite" id="PSAMB.scaffold221size64352.g3402.t1"/>
    </source>
</evidence>
<feature type="transmembrane region" description="Helical" evidence="5">
    <location>
        <begin position="309"/>
        <end position="331"/>
    </location>
</feature>
<organism evidence="7 8">
    <name type="scientific">Plectus sambesii</name>
    <dbReference type="NCBI Taxonomy" id="2011161"/>
    <lineage>
        <taxon>Eukaryota</taxon>
        <taxon>Metazoa</taxon>
        <taxon>Ecdysozoa</taxon>
        <taxon>Nematoda</taxon>
        <taxon>Chromadorea</taxon>
        <taxon>Plectida</taxon>
        <taxon>Plectina</taxon>
        <taxon>Plectoidea</taxon>
        <taxon>Plectidae</taxon>
        <taxon>Plectus</taxon>
    </lineage>
</organism>
<reference evidence="8" key="1">
    <citation type="submission" date="2022-11" db="UniProtKB">
        <authorList>
            <consortium name="WormBaseParasite"/>
        </authorList>
    </citation>
    <scope>IDENTIFICATION</scope>
</reference>
<feature type="transmembrane region" description="Helical" evidence="5">
    <location>
        <begin position="129"/>
        <end position="149"/>
    </location>
</feature>
<keyword evidence="2 5" id="KW-0812">Transmembrane</keyword>
<dbReference type="InterPro" id="IPR017452">
    <property type="entry name" value="GPCR_Rhodpsn_7TM"/>
</dbReference>
<dbReference type="PROSITE" id="PS50262">
    <property type="entry name" value="G_PROTEIN_RECEP_F1_2"/>
    <property type="match status" value="1"/>
</dbReference>
<dbReference type="InterPro" id="IPR000276">
    <property type="entry name" value="GPCR_Rhodpsn"/>
</dbReference>
<protein>
    <submittedName>
        <fullName evidence="8">G-protein coupled receptors family 1 profile domain-containing protein</fullName>
    </submittedName>
</protein>
<sequence length="398" mass="44993">MDTYDLIRPNASERVYSYEDLAGVSSIDYGDVDALQMHPFVQIVALIVFCVYIFVLAFGIPANIYVLIRMRRLARNDIEKYTNGTGVGLLSMATADLSALVLISVQNLLLSMPLNATQLVKVTLCKVLLFSTHTVTSVSIWSWLLMSTLRYLAVKHPLFHLQLWRMPYRAVGLIVLFSSLTNVWLLVAVDHHNETGCTLNESTGDFNRFFFLIESVWSFCIPVIIIIYMDAMVLFCKTHKFISVNDSPHTSGAVRSRSKRAKSTLWKWLAIAFIDILLNTPENVYRIVMLLNTPQTTIDGLEYQLAAKIIAQVLYFSQFALNSVYLALFVFDRSTKPRTLSIRIHTHSELSAATSPSAAVGRRRLHSNRELRYGSAEHVTLLPRRTNSCHLKVALAQL</sequence>
<evidence type="ECO:0000313" key="7">
    <source>
        <dbReference type="Proteomes" id="UP000887566"/>
    </source>
</evidence>